<accession>A0A103D513</accession>
<dbReference type="Pfam" id="PF24693">
    <property type="entry name" value="DUF7660"/>
    <property type="match status" value="1"/>
</dbReference>
<proteinExistence type="predicted"/>
<evidence type="ECO:0000313" key="3">
    <source>
        <dbReference type="EMBL" id="KVM34131.1"/>
    </source>
</evidence>
<gene>
    <name evidence="2" type="ORF">WI38_28000</name>
    <name evidence="3" type="ORF">WJ53_03260</name>
    <name evidence="4" type="ORF">WL29_30040</name>
</gene>
<evidence type="ECO:0000313" key="2">
    <source>
        <dbReference type="EMBL" id="KUZ83474.1"/>
    </source>
</evidence>
<dbReference type="AlphaFoldDB" id="A0A103D513"/>
<dbReference type="Proteomes" id="UP000061665">
    <property type="component" value="Unassembled WGS sequence"/>
</dbReference>
<feature type="domain" description="DUF7660" evidence="1">
    <location>
        <begin position="13"/>
        <end position="87"/>
    </location>
</feature>
<evidence type="ECO:0000259" key="1">
    <source>
        <dbReference type="Pfam" id="PF24693"/>
    </source>
</evidence>
<comment type="caution">
    <text evidence="2">The sequence shown here is derived from an EMBL/GenBank/DDBJ whole genome shotgun (WGS) entry which is preliminary data.</text>
</comment>
<evidence type="ECO:0000313" key="7">
    <source>
        <dbReference type="Proteomes" id="UP000065521"/>
    </source>
</evidence>
<dbReference type="Proteomes" id="UP000060630">
    <property type="component" value="Unassembled WGS sequence"/>
</dbReference>
<sequence>MTIDRKRVAEIKTREDFVDFMVAFVKSIRSGEPIENNTVDSYLEAMASWVEDMDGYYENMGIANEVKLDTMNWRVLADIVVAATMYE</sequence>
<protein>
    <recommendedName>
        <fullName evidence="1">DUF7660 domain-containing protein</fullName>
    </recommendedName>
</protein>
<name>A0A103D513_9BURK</name>
<dbReference type="Proteomes" id="UP000065521">
    <property type="component" value="Unassembled WGS sequence"/>
</dbReference>
<dbReference type="EMBL" id="LPHD01000108">
    <property type="protein sequence ID" value="KWA80339.1"/>
    <property type="molecule type" value="Genomic_DNA"/>
</dbReference>
<dbReference type="InterPro" id="IPR056077">
    <property type="entry name" value="DUF7660"/>
</dbReference>
<evidence type="ECO:0000313" key="6">
    <source>
        <dbReference type="Proteomes" id="UP000061665"/>
    </source>
</evidence>
<dbReference type="EMBL" id="LOTN01000065">
    <property type="protein sequence ID" value="KUZ83474.1"/>
    <property type="molecule type" value="Genomic_DNA"/>
</dbReference>
<evidence type="ECO:0000313" key="5">
    <source>
        <dbReference type="Proteomes" id="UP000060630"/>
    </source>
</evidence>
<evidence type="ECO:0000313" key="4">
    <source>
        <dbReference type="EMBL" id="KWA80339.1"/>
    </source>
</evidence>
<dbReference type="EMBL" id="LOZE01000045">
    <property type="protein sequence ID" value="KVM34131.1"/>
    <property type="molecule type" value="Genomic_DNA"/>
</dbReference>
<reference evidence="5 6" key="1">
    <citation type="submission" date="2015-11" db="EMBL/GenBank/DDBJ databases">
        <title>Expanding the genomic diversity of Burkholderia species for the development of highly accurate diagnostics.</title>
        <authorList>
            <person name="Sahl J."/>
            <person name="Keim P."/>
            <person name="Wagner D."/>
        </authorList>
    </citation>
    <scope>NUCLEOTIDE SEQUENCE [LARGE SCALE GENOMIC DNA]</scope>
    <source>
        <strain evidence="3 6">MSMB2058</strain>
        <strain evidence="4 5">MSMB2087WGS</strain>
        <strain evidence="2 7">RF32-BP4</strain>
    </source>
</reference>
<organism evidence="2 7">
    <name type="scientific">Burkholderia ubonensis</name>
    <dbReference type="NCBI Taxonomy" id="101571"/>
    <lineage>
        <taxon>Bacteria</taxon>
        <taxon>Pseudomonadati</taxon>
        <taxon>Pseudomonadota</taxon>
        <taxon>Betaproteobacteria</taxon>
        <taxon>Burkholderiales</taxon>
        <taxon>Burkholderiaceae</taxon>
        <taxon>Burkholderia</taxon>
        <taxon>Burkholderia cepacia complex</taxon>
    </lineage>
</organism>
<dbReference type="RefSeq" id="WP_042582972.1">
    <property type="nucleotide sequence ID" value="NZ_CABVPQ010000070.1"/>
</dbReference>